<proteinExistence type="predicted"/>
<keyword evidence="2" id="KW-1185">Reference proteome</keyword>
<evidence type="ECO:0000313" key="1">
    <source>
        <dbReference type="EMBL" id="KIH61891.1"/>
    </source>
</evidence>
<dbReference type="AlphaFoldDB" id="A0A0C2GXP4"/>
<dbReference type="OrthoDB" id="5775722at2759"/>
<sequence>MEVFKRFFKNDEAVGKKGIVLVLSQSEKVGHSPELWSNLWKGVKLCEKLPFMNDLKIENFNNADETKRHIPSLQVSCLPPVIVEISFVTL</sequence>
<evidence type="ECO:0000313" key="2">
    <source>
        <dbReference type="Proteomes" id="UP000054047"/>
    </source>
</evidence>
<accession>A0A0C2GXP4</accession>
<name>A0A0C2GXP4_9BILA</name>
<reference evidence="1 2" key="1">
    <citation type="submission" date="2013-12" db="EMBL/GenBank/DDBJ databases">
        <title>Draft genome of the parsitic nematode Ancylostoma duodenale.</title>
        <authorList>
            <person name="Mitreva M."/>
        </authorList>
    </citation>
    <scope>NUCLEOTIDE SEQUENCE [LARGE SCALE GENOMIC DNA]</scope>
    <source>
        <strain evidence="1 2">Zhejiang</strain>
    </source>
</reference>
<dbReference type="Proteomes" id="UP000054047">
    <property type="component" value="Unassembled WGS sequence"/>
</dbReference>
<organism evidence="1 2">
    <name type="scientific">Ancylostoma duodenale</name>
    <dbReference type="NCBI Taxonomy" id="51022"/>
    <lineage>
        <taxon>Eukaryota</taxon>
        <taxon>Metazoa</taxon>
        <taxon>Ecdysozoa</taxon>
        <taxon>Nematoda</taxon>
        <taxon>Chromadorea</taxon>
        <taxon>Rhabditida</taxon>
        <taxon>Rhabditina</taxon>
        <taxon>Rhabditomorpha</taxon>
        <taxon>Strongyloidea</taxon>
        <taxon>Ancylostomatidae</taxon>
        <taxon>Ancylostomatinae</taxon>
        <taxon>Ancylostoma</taxon>
    </lineage>
</organism>
<dbReference type="EMBL" id="KN729748">
    <property type="protein sequence ID" value="KIH61891.1"/>
    <property type="molecule type" value="Genomic_DNA"/>
</dbReference>
<gene>
    <name evidence="1" type="ORF">ANCDUO_07831</name>
</gene>
<protein>
    <submittedName>
        <fullName evidence="1">Uncharacterized protein</fullName>
    </submittedName>
</protein>